<dbReference type="AlphaFoldDB" id="A0A017TD93"/>
<evidence type="ECO:0000256" key="4">
    <source>
        <dbReference type="SAM" id="Phobius"/>
    </source>
</evidence>
<dbReference type="GO" id="GO:0016020">
    <property type="term" value="C:membrane"/>
    <property type="evidence" value="ECO:0007669"/>
    <property type="project" value="TreeGrafter"/>
</dbReference>
<keyword evidence="4" id="KW-1133">Transmembrane helix</keyword>
<gene>
    <name evidence="5" type="ORF">CAP_1155</name>
</gene>
<dbReference type="InterPro" id="IPR020904">
    <property type="entry name" value="Sc_DH/Rdtase_CS"/>
</dbReference>
<dbReference type="Pfam" id="PF00106">
    <property type="entry name" value="adh_short"/>
    <property type="match status" value="1"/>
</dbReference>
<keyword evidence="4" id="KW-0812">Transmembrane</keyword>
<comment type="caution">
    <text evidence="5">The sequence shown here is derived from an EMBL/GenBank/DDBJ whole genome shotgun (WGS) entry which is preliminary data.</text>
</comment>
<dbReference type="OrthoDB" id="9781689at2"/>
<dbReference type="PRINTS" id="PR00080">
    <property type="entry name" value="SDRFAMILY"/>
</dbReference>
<dbReference type="PANTHER" id="PTHR44196">
    <property type="entry name" value="DEHYDROGENASE/REDUCTASE SDR FAMILY MEMBER 7B"/>
    <property type="match status" value="1"/>
</dbReference>
<accession>A0A017TD93</accession>
<dbReference type="PROSITE" id="PS00061">
    <property type="entry name" value="ADH_SHORT"/>
    <property type="match status" value="1"/>
</dbReference>
<evidence type="ECO:0000256" key="3">
    <source>
        <dbReference type="RuleBase" id="RU000363"/>
    </source>
</evidence>
<dbReference type="GO" id="GO:0016491">
    <property type="term" value="F:oxidoreductase activity"/>
    <property type="evidence" value="ECO:0007669"/>
    <property type="project" value="UniProtKB-KW"/>
</dbReference>
<dbReference type="STRING" id="1192034.CAP_1155"/>
<dbReference type="InterPro" id="IPR002347">
    <property type="entry name" value="SDR_fam"/>
</dbReference>
<evidence type="ECO:0000256" key="2">
    <source>
        <dbReference type="ARBA" id="ARBA00023002"/>
    </source>
</evidence>
<comment type="similarity">
    <text evidence="1 3">Belongs to the short-chain dehydrogenases/reductases (SDR) family.</text>
</comment>
<keyword evidence="6" id="KW-1185">Reference proteome</keyword>
<dbReference type="EMBL" id="ASRX01000013">
    <property type="protein sequence ID" value="EYF06897.1"/>
    <property type="molecule type" value="Genomic_DNA"/>
</dbReference>
<dbReference type="RefSeq" id="WP_044238637.1">
    <property type="nucleotide sequence ID" value="NZ_ASRX01000013.1"/>
</dbReference>
<dbReference type="InterPro" id="IPR036291">
    <property type="entry name" value="NAD(P)-bd_dom_sf"/>
</dbReference>
<keyword evidence="4" id="KW-0472">Membrane</keyword>
<sequence length="330" mass="35510">MQEKTSDRVVVITGASSGIGRAAAQLFAATGASVVLAARGREKLEEVADEVRRAGGVPLVVPTDVRSEDEVKALARSALKQFGRIDVWVNNAAVSLFARTEDAPYEAYKQVIETNLFGCIHGARAVIPCFRGQGYGVLINVGSVAGIYGQAYTSAYCVTKFGIRGLGESLRQELLDTPDIHVCTLMPATIDTPIFQHAANYTGRAVQPMPPVIDTYRVAHAMVSLAERPRRELIIGWAAKLLAVQHKFAPGMTERQIARMVEDKHLQERPAPLSPGNLFQSMPELSGVSGGWKHDGTQGRRKRLPAAMAVAVPTAAAVAAMAAVVLFLRR</sequence>
<dbReference type="PANTHER" id="PTHR44196:SF1">
    <property type="entry name" value="DEHYDROGENASE_REDUCTASE SDR FAMILY MEMBER 7B"/>
    <property type="match status" value="1"/>
</dbReference>
<dbReference type="SUPFAM" id="SSF51735">
    <property type="entry name" value="NAD(P)-binding Rossmann-fold domains"/>
    <property type="match status" value="1"/>
</dbReference>
<dbReference type="eggNOG" id="COG4221">
    <property type="taxonomic scope" value="Bacteria"/>
</dbReference>
<evidence type="ECO:0000313" key="6">
    <source>
        <dbReference type="Proteomes" id="UP000019678"/>
    </source>
</evidence>
<dbReference type="NCBIfam" id="NF005495">
    <property type="entry name" value="PRK07109.1"/>
    <property type="match status" value="1"/>
</dbReference>
<keyword evidence="2" id="KW-0560">Oxidoreductase</keyword>
<proteinExistence type="inferred from homology"/>
<dbReference type="Gene3D" id="3.40.50.720">
    <property type="entry name" value="NAD(P)-binding Rossmann-like Domain"/>
    <property type="match status" value="1"/>
</dbReference>
<feature type="transmembrane region" description="Helical" evidence="4">
    <location>
        <begin position="306"/>
        <end position="328"/>
    </location>
</feature>
<evidence type="ECO:0000256" key="1">
    <source>
        <dbReference type="ARBA" id="ARBA00006484"/>
    </source>
</evidence>
<dbReference type="NCBIfam" id="NF004792">
    <property type="entry name" value="PRK06139.1"/>
    <property type="match status" value="1"/>
</dbReference>
<evidence type="ECO:0000313" key="5">
    <source>
        <dbReference type="EMBL" id="EYF06897.1"/>
    </source>
</evidence>
<protein>
    <submittedName>
        <fullName evidence="5">Oxidoreductase, short chain dehydrogenase/reductase family</fullName>
    </submittedName>
</protein>
<organism evidence="5 6">
    <name type="scientific">Chondromyces apiculatus DSM 436</name>
    <dbReference type="NCBI Taxonomy" id="1192034"/>
    <lineage>
        <taxon>Bacteria</taxon>
        <taxon>Pseudomonadati</taxon>
        <taxon>Myxococcota</taxon>
        <taxon>Polyangia</taxon>
        <taxon>Polyangiales</taxon>
        <taxon>Polyangiaceae</taxon>
        <taxon>Chondromyces</taxon>
    </lineage>
</organism>
<reference evidence="5 6" key="1">
    <citation type="submission" date="2013-05" db="EMBL/GenBank/DDBJ databases">
        <title>Genome assembly of Chondromyces apiculatus DSM 436.</title>
        <authorList>
            <person name="Sharma G."/>
            <person name="Khatri I."/>
            <person name="Kaur C."/>
            <person name="Mayilraj S."/>
            <person name="Subramanian S."/>
        </authorList>
    </citation>
    <scope>NUCLEOTIDE SEQUENCE [LARGE SCALE GENOMIC DNA]</scope>
    <source>
        <strain evidence="5 6">DSM 436</strain>
    </source>
</reference>
<dbReference type="PRINTS" id="PR00081">
    <property type="entry name" value="GDHRDH"/>
</dbReference>
<dbReference type="Proteomes" id="UP000019678">
    <property type="component" value="Unassembled WGS sequence"/>
</dbReference>
<name>A0A017TD93_9BACT</name>